<dbReference type="EMBL" id="CAIIXF020000001">
    <property type="protein sequence ID" value="CAH1776103.1"/>
    <property type="molecule type" value="Genomic_DNA"/>
</dbReference>
<feature type="non-terminal residue" evidence="11">
    <location>
        <position position="1"/>
    </location>
</feature>
<dbReference type="OrthoDB" id="514299at2759"/>
<evidence type="ECO:0000256" key="4">
    <source>
        <dbReference type="ARBA" id="ARBA00022692"/>
    </source>
</evidence>
<evidence type="ECO:0000313" key="11">
    <source>
        <dbReference type="EMBL" id="CAH1776103.1"/>
    </source>
</evidence>
<comment type="similarity">
    <text evidence="2">Belongs to the galactose-3-O-sulfotransferase family.</text>
</comment>
<dbReference type="AlphaFoldDB" id="A0A8S4N582"/>
<dbReference type="GO" id="GO:0000139">
    <property type="term" value="C:Golgi membrane"/>
    <property type="evidence" value="ECO:0007669"/>
    <property type="project" value="UniProtKB-SubCell"/>
</dbReference>
<dbReference type="Pfam" id="PF06990">
    <property type="entry name" value="Gal-3-0_sulfotr"/>
    <property type="match status" value="1"/>
</dbReference>
<keyword evidence="12" id="KW-1185">Reference proteome</keyword>
<keyword evidence="3" id="KW-0808">Transferase</keyword>
<evidence type="ECO:0000256" key="9">
    <source>
        <dbReference type="ARBA" id="ARBA00023180"/>
    </source>
</evidence>
<keyword evidence="6 10" id="KW-1133">Transmembrane helix</keyword>
<comment type="subcellular location">
    <subcellularLocation>
        <location evidence="1">Golgi apparatus membrane</location>
        <topology evidence="1">Single-pass type II membrane protein</topology>
    </subcellularLocation>
</comment>
<organism evidence="11 12">
    <name type="scientific">Owenia fusiformis</name>
    <name type="common">Polychaete worm</name>
    <dbReference type="NCBI Taxonomy" id="6347"/>
    <lineage>
        <taxon>Eukaryota</taxon>
        <taxon>Metazoa</taxon>
        <taxon>Spiralia</taxon>
        <taxon>Lophotrochozoa</taxon>
        <taxon>Annelida</taxon>
        <taxon>Polychaeta</taxon>
        <taxon>Sedentaria</taxon>
        <taxon>Canalipalpata</taxon>
        <taxon>Sabellida</taxon>
        <taxon>Oweniida</taxon>
        <taxon>Oweniidae</taxon>
        <taxon>Owenia</taxon>
    </lineage>
</organism>
<evidence type="ECO:0000256" key="8">
    <source>
        <dbReference type="ARBA" id="ARBA00023136"/>
    </source>
</evidence>
<reference evidence="11" key="1">
    <citation type="submission" date="2022-03" db="EMBL/GenBank/DDBJ databases">
        <authorList>
            <person name="Martin C."/>
        </authorList>
    </citation>
    <scope>NUCLEOTIDE SEQUENCE</scope>
</reference>
<feature type="transmembrane region" description="Helical" evidence="10">
    <location>
        <begin position="29"/>
        <end position="48"/>
    </location>
</feature>
<accession>A0A8S4N582</accession>
<evidence type="ECO:0008006" key="13">
    <source>
        <dbReference type="Google" id="ProtNLM"/>
    </source>
</evidence>
<comment type="caution">
    <text evidence="11">The sequence shown here is derived from an EMBL/GenBank/DDBJ whole genome shotgun (WGS) entry which is preliminary data.</text>
</comment>
<name>A0A8S4N582_OWEFU</name>
<dbReference type="PANTHER" id="PTHR14647:SF87">
    <property type="entry name" value="PUTATIVE-RELATED"/>
    <property type="match status" value="1"/>
</dbReference>
<keyword evidence="7" id="KW-0333">Golgi apparatus</keyword>
<keyword evidence="9" id="KW-0325">Glycoprotein</keyword>
<evidence type="ECO:0000256" key="3">
    <source>
        <dbReference type="ARBA" id="ARBA00022679"/>
    </source>
</evidence>
<evidence type="ECO:0000256" key="10">
    <source>
        <dbReference type="SAM" id="Phobius"/>
    </source>
</evidence>
<dbReference type="PANTHER" id="PTHR14647">
    <property type="entry name" value="GALACTOSE-3-O-SULFOTRANSFERASE"/>
    <property type="match status" value="1"/>
</dbReference>
<dbReference type="Proteomes" id="UP000749559">
    <property type="component" value="Unassembled WGS sequence"/>
</dbReference>
<dbReference type="InterPro" id="IPR009729">
    <property type="entry name" value="Gal-3-0_sulfotransfrase"/>
</dbReference>
<keyword evidence="4 10" id="KW-0812">Transmembrane</keyword>
<evidence type="ECO:0000256" key="6">
    <source>
        <dbReference type="ARBA" id="ARBA00022989"/>
    </source>
</evidence>
<evidence type="ECO:0000256" key="7">
    <source>
        <dbReference type="ARBA" id="ARBA00023034"/>
    </source>
</evidence>
<sequence>CMDMWLRTLMDESYSVIQMTMFGRRKRQFYIFIFLLFVSVVYLKNGGLENIKEILSIVGRMRIRLKHKVPINNVYFMKTHKTGSSTIQGILFKYGDTHDLTFALPTKGHQFFWPQTFKKEFVMPLLERDGEYNIMCSHMRYHESVHSIMPKNTISVTILRDPQYQFQSAFEYYDFGGKECYNIQTTNPLKTFAENPYKYQPRLCRIATQSPMMYDFGLDLEQMPHQDKITAKIQEIDDHFDIVLIADMMHESLILLQDMLGWDITDLVYFVKAARLDTDKRLTDTLHLYNIRDWNFADVKLYDYFLDQFHYKVHNYGKRRMIKQAHKLEHLLKAWDNECVESVGIGDDLQNEDMHVQFRPDLVYGYNLKPSKSDNQSCIQLATPEVSFTKRLKEKMVKMERIIQIG</sequence>
<keyword evidence="5" id="KW-0735">Signal-anchor</keyword>
<dbReference type="GO" id="GO:0009247">
    <property type="term" value="P:glycolipid biosynthetic process"/>
    <property type="evidence" value="ECO:0007669"/>
    <property type="project" value="InterPro"/>
</dbReference>
<gene>
    <name evidence="11" type="ORF">OFUS_LOCUS3316</name>
</gene>
<dbReference type="SUPFAM" id="SSF52540">
    <property type="entry name" value="P-loop containing nucleoside triphosphate hydrolases"/>
    <property type="match status" value="1"/>
</dbReference>
<evidence type="ECO:0000313" key="12">
    <source>
        <dbReference type="Proteomes" id="UP000749559"/>
    </source>
</evidence>
<evidence type="ECO:0000256" key="5">
    <source>
        <dbReference type="ARBA" id="ARBA00022968"/>
    </source>
</evidence>
<dbReference type="GO" id="GO:0001733">
    <property type="term" value="F:galactosylceramide sulfotransferase activity"/>
    <property type="evidence" value="ECO:0007669"/>
    <property type="project" value="InterPro"/>
</dbReference>
<evidence type="ECO:0000256" key="2">
    <source>
        <dbReference type="ARBA" id="ARBA00008124"/>
    </source>
</evidence>
<evidence type="ECO:0000256" key="1">
    <source>
        <dbReference type="ARBA" id="ARBA00004323"/>
    </source>
</evidence>
<dbReference type="InterPro" id="IPR027417">
    <property type="entry name" value="P-loop_NTPase"/>
</dbReference>
<protein>
    <recommendedName>
        <fullName evidence="13">Galactosylceramide sulfotransferase</fullName>
    </recommendedName>
</protein>
<dbReference type="Gene3D" id="3.40.50.300">
    <property type="entry name" value="P-loop containing nucleotide triphosphate hydrolases"/>
    <property type="match status" value="1"/>
</dbReference>
<proteinExistence type="inferred from homology"/>
<keyword evidence="8 10" id="KW-0472">Membrane</keyword>